<evidence type="ECO:0000256" key="3">
    <source>
        <dbReference type="ARBA" id="ARBA00022692"/>
    </source>
</evidence>
<dbReference type="InterPro" id="IPR055431">
    <property type="entry name" value="RsgI_M"/>
</dbReference>
<evidence type="ECO:0000256" key="2">
    <source>
        <dbReference type="ARBA" id="ARBA00022475"/>
    </source>
</evidence>
<keyword evidence="10" id="KW-1185">Reference proteome</keyword>
<feature type="region of interest" description="Disordered" evidence="6">
    <location>
        <begin position="178"/>
        <end position="361"/>
    </location>
</feature>
<evidence type="ECO:0000259" key="8">
    <source>
        <dbReference type="PROSITE" id="PS51849"/>
    </source>
</evidence>
<evidence type="ECO:0000313" key="9">
    <source>
        <dbReference type="EMBL" id="SFP70018.1"/>
    </source>
</evidence>
<proteinExistence type="predicted"/>
<evidence type="ECO:0000256" key="6">
    <source>
        <dbReference type="SAM" id="MobiDB-lite"/>
    </source>
</evidence>
<feature type="compositionally biased region" description="Basic and acidic residues" evidence="6">
    <location>
        <begin position="210"/>
        <end position="240"/>
    </location>
</feature>
<dbReference type="GO" id="GO:0005886">
    <property type="term" value="C:plasma membrane"/>
    <property type="evidence" value="ECO:0007669"/>
    <property type="project" value="UniProtKB-SubCell"/>
</dbReference>
<evidence type="ECO:0000256" key="1">
    <source>
        <dbReference type="ARBA" id="ARBA00004162"/>
    </source>
</evidence>
<dbReference type="Proteomes" id="UP000198577">
    <property type="component" value="Unassembled WGS sequence"/>
</dbReference>
<feature type="compositionally biased region" description="Low complexity" evidence="6">
    <location>
        <begin position="291"/>
        <end position="300"/>
    </location>
</feature>
<evidence type="ECO:0000256" key="5">
    <source>
        <dbReference type="ARBA" id="ARBA00023136"/>
    </source>
</evidence>
<dbReference type="InterPro" id="IPR024449">
    <property type="entry name" value="Anti-sigma_RsgI_N"/>
</dbReference>
<feature type="compositionally biased region" description="Basic and acidic residues" evidence="6">
    <location>
        <begin position="314"/>
        <end position="345"/>
    </location>
</feature>
<name>A0A1I5SH26_9FIRM</name>
<evidence type="ECO:0000256" key="7">
    <source>
        <dbReference type="SAM" id="Phobius"/>
    </source>
</evidence>
<feature type="domain" description="RsgI N-terminal anti-sigma" evidence="8">
    <location>
        <begin position="1"/>
        <end position="45"/>
    </location>
</feature>
<comment type="subcellular location">
    <subcellularLocation>
        <location evidence="1">Cell membrane</location>
        <topology evidence="1">Single-pass membrane protein</topology>
    </subcellularLocation>
</comment>
<dbReference type="Pfam" id="PF23750">
    <property type="entry name" value="RsgI_M"/>
    <property type="match status" value="1"/>
</dbReference>
<keyword evidence="2" id="KW-1003">Cell membrane</keyword>
<dbReference type="EMBL" id="FOXR01000002">
    <property type="protein sequence ID" value="SFP70018.1"/>
    <property type="molecule type" value="Genomic_DNA"/>
</dbReference>
<sequence length="361" mass="39596">MLKVKGTTAVIMTSDGRFIKVRVKGRPPAVGELYCGKTLGSSKTFIRYVAMAAAVVLVLLLFSALKLYYTAYASVVVDVNPSIELMINRWEKIIKAVPLNEDGDKILSRIELTNVSLDAGLKRIVDESIKQKFIDGDRAVDGSSISVNIYYIGDGKKVDLSGFERYLTTANVKYEIKQRSAEKYRREINSRETGATEENIKGDGIGNHKGNMDGKTDDGTKHNDGYDENQGRKDNKEDAQNKGNTGENTEKGSTSPKVDKNLNNSSAADKGNSDNKGGTNNKNKKETGSDKTGTNNSSNKGNDDSGQKGQIYGSDEKFPAGDKNKNTERNENVNEYHETKTEKLNRNARGNKANRGNRSGK</sequence>
<protein>
    <submittedName>
        <fullName evidence="9">Anti-sigma factor N-terminus</fullName>
    </submittedName>
</protein>
<evidence type="ECO:0000256" key="4">
    <source>
        <dbReference type="ARBA" id="ARBA00022989"/>
    </source>
</evidence>
<keyword evidence="3 7" id="KW-0812">Transmembrane</keyword>
<organism evidence="9 10">
    <name type="scientific">Caldicoprobacter faecalis</name>
    <dbReference type="NCBI Taxonomy" id="937334"/>
    <lineage>
        <taxon>Bacteria</taxon>
        <taxon>Bacillati</taxon>
        <taxon>Bacillota</taxon>
        <taxon>Clostridia</taxon>
        <taxon>Caldicoprobacterales</taxon>
        <taxon>Caldicoprobacteraceae</taxon>
        <taxon>Caldicoprobacter</taxon>
    </lineage>
</organism>
<gene>
    <name evidence="9" type="ORF">SAMN05444406_102134</name>
</gene>
<dbReference type="Pfam" id="PF12791">
    <property type="entry name" value="RsgI_N"/>
    <property type="match status" value="1"/>
</dbReference>
<dbReference type="AlphaFoldDB" id="A0A1I5SH26"/>
<keyword evidence="4 7" id="KW-1133">Transmembrane helix</keyword>
<feature type="compositionally biased region" description="Polar residues" evidence="6">
    <location>
        <begin position="241"/>
        <end position="267"/>
    </location>
</feature>
<accession>A0A1I5SH26</accession>
<dbReference type="STRING" id="937334.SAMN05444406_102134"/>
<feature type="transmembrane region" description="Helical" evidence="7">
    <location>
        <begin position="45"/>
        <end position="69"/>
    </location>
</feature>
<keyword evidence="5 7" id="KW-0472">Membrane</keyword>
<reference evidence="9 10" key="1">
    <citation type="submission" date="2016-10" db="EMBL/GenBank/DDBJ databases">
        <authorList>
            <person name="de Groot N.N."/>
        </authorList>
    </citation>
    <scope>NUCLEOTIDE SEQUENCE [LARGE SCALE GENOMIC DNA]</scope>
    <source>
        <strain evidence="9 10">DSM 20678</strain>
    </source>
</reference>
<dbReference type="PROSITE" id="PS51849">
    <property type="entry name" value="RSGI_N"/>
    <property type="match status" value="1"/>
</dbReference>
<feature type="compositionally biased region" description="Low complexity" evidence="6">
    <location>
        <begin position="347"/>
        <end position="361"/>
    </location>
</feature>
<evidence type="ECO:0000313" key="10">
    <source>
        <dbReference type="Proteomes" id="UP000198577"/>
    </source>
</evidence>
<feature type="compositionally biased region" description="Basic and acidic residues" evidence="6">
    <location>
        <begin position="178"/>
        <end position="190"/>
    </location>
</feature>